<dbReference type="Proteomes" id="UP000007110">
    <property type="component" value="Unassembled WGS sequence"/>
</dbReference>
<dbReference type="CDD" id="cd06617">
    <property type="entry name" value="PKc_MKK3_6"/>
    <property type="match status" value="1"/>
</dbReference>
<dbReference type="GO" id="GO:0004708">
    <property type="term" value="F:MAP kinase kinase activity"/>
    <property type="evidence" value="ECO:0000318"/>
    <property type="project" value="GO_Central"/>
</dbReference>
<organism evidence="10 11">
    <name type="scientific">Strongylocentrotus purpuratus</name>
    <name type="common">Purple sea urchin</name>
    <dbReference type="NCBI Taxonomy" id="7668"/>
    <lineage>
        <taxon>Eukaryota</taxon>
        <taxon>Metazoa</taxon>
        <taxon>Echinodermata</taxon>
        <taxon>Eleutherozoa</taxon>
        <taxon>Echinozoa</taxon>
        <taxon>Echinoidea</taxon>
        <taxon>Euechinoidea</taxon>
        <taxon>Echinacea</taxon>
        <taxon>Camarodonta</taxon>
        <taxon>Echinidea</taxon>
        <taxon>Strongylocentrotidae</taxon>
        <taxon>Strongylocentrotus</taxon>
    </lineage>
</organism>
<dbReference type="SMART" id="SM00220">
    <property type="entry name" value="S_TKc"/>
    <property type="match status" value="1"/>
</dbReference>
<keyword evidence="3" id="KW-0808">Transferase</keyword>
<feature type="domain" description="Protein kinase" evidence="9">
    <location>
        <begin position="53"/>
        <end position="310"/>
    </location>
</feature>
<dbReference type="InterPro" id="IPR011009">
    <property type="entry name" value="Kinase-like_dom_sf"/>
</dbReference>
<dbReference type="SUPFAM" id="SSF56112">
    <property type="entry name" value="Protein kinase-like (PK-like)"/>
    <property type="match status" value="1"/>
</dbReference>
<dbReference type="EnsemblMetazoa" id="XM_030984901">
    <property type="protein sequence ID" value="XP_030840761"/>
    <property type="gene ID" value="LOC585817"/>
</dbReference>
<accession>A0A7M7NS85</accession>
<evidence type="ECO:0000313" key="10">
    <source>
        <dbReference type="EnsemblMetazoa" id="XP_030840761"/>
    </source>
</evidence>
<dbReference type="GO" id="GO:0004674">
    <property type="term" value="F:protein serine/threonine kinase activity"/>
    <property type="evidence" value="ECO:0007669"/>
    <property type="project" value="UniProtKB-KW"/>
</dbReference>
<dbReference type="RefSeq" id="XP_030840761.1">
    <property type="nucleotide sequence ID" value="XM_030984901.1"/>
</dbReference>
<dbReference type="PROSITE" id="PS50011">
    <property type="entry name" value="PROTEIN_KINASE_DOM"/>
    <property type="match status" value="1"/>
</dbReference>
<dbReference type="Pfam" id="PF00069">
    <property type="entry name" value="Pkinase"/>
    <property type="match status" value="1"/>
</dbReference>
<keyword evidence="11" id="KW-1185">Reference proteome</keyword>
<dbReference type="KEGG" id="spu:585817"/>
<dbReference type="OMA" id="RISCVYK"/>
<evidence type="ECO:0000256" key="8">
    <source>
        <dbReference type="ARBA" id="ARBA00038999"/>
    </source>
</evidence>
<dbReference type="PANTHER" id="PTHR48013">
    <property type="entry name" value="DUAL SPECIFICITY MITOGEN-ACTIVATED PROTEIN KINASE KINASE 5-RELATED"/>
    <property type="match status" value="1"/>
</dbReference>
<dbReference type="FunCoup" id="A0A7M7NS85">
    <property type="interactions" value="697"/>
</dbReference>
<evidence type="ECO:0000256" key="3">
    <source>
        <dbReference type="ARBA" id="ARBA00022679"/>
    </source>
</evidence>
<comment type="similarity">
    <text evidence="7">Belongs to the protein kinase superfamily. STE Ser/Thr protein kinase family. MAP kinase kinase subfamily.</text>
</comment>
<dbReference type="GO" id="GO:0005524">
    <property type="term" value="F:ATP binding"/>
    <property type="evidence" value="ECO:0007669"/>
    <property type="project" value="UniProtKB-KW"/>
</dbReference>
<dbReference type="FunFam" id="3.30.200.20:FF:000040">
    <property type="entry name" value="Dual specificity mitogen-activated protein kinase kinase"/>
    <property type="match status" value="1"/>
</dbReference>
<dbReference type="InterPro" id="IPR000719">
    <property type="entry name" value="Prot_kinase_dom"/>
</dbReference>
<keyword evidence="5" id="KW-0418">Kinase</keyword>
<dbReference type="InParanoid" id="A0A7M7NS85"/>
<evidence type="ECO:0000256" key="7">
    <source>
        <dbReference type="ARBA" id="ARBA00038035"/>
    </source>
</evidence>
<evidence type="ECO:0000256" key="1">
    <source>
        <dbReference type="ARBA" id="ARBA00022527"/>
    </source>
</evidence>
<protein>
    <recommendedName>
        <fullName evidence="8">mitogen-activated protein kinase kinase</fullName>
        <ecNumber evidence="8">2.7.12.2</ecNumber>
    </recommendedName>
</protein>
<reference evidence="11" key="1">
    <citation type="submission" date="2015-02" db="EMBL/GenBank/DDBJ databases">
        <title>Genome sequencing for Strongylocentrotus purpuratus.</title>
        <authorList>
            <person name="Murali S."/>
            <person name="Liu Y."/>
            <person name="Vee V."/>
            <person name="English A."/>
            <person name="Wang M."/>
            <person name="Skinner E."/>
            <person name="Han Y."/>
            <person name="Muzny D.M."/>
            <person name="Worley K.C."/>
            <person name="Gibbs R.A."/>
        </authorList>
    </citation>
    <scope>NUCLEOTIDE SEQUENCE</scope>
</reference>
<dbReference type="Gene3D" id="1.10.510.10">
    <property type="entry name" value="Transferase(Phosphotransferase) domain 1"/>
    <property type="match status" value="1"/>
</dbReference>
<reference evidence="10" key="2">
    <citation type="submission" date="2021-01" db="UniProtKB">
        <authorList>
            <consortium name="EnsemblMetazoa"/>
        </authorList>
    </citation>
    <scope>IDENTIFICATION</scope>
</reference>
<evidence type="ECO:0000256" key="2">
    <source>
        <dbReference type="ARBA" id="ARBA00022553"/>
    </source>
</evidence>
<keyword evidence="2" id="KW-0597">Phosphoprotein</keyword>
<dbReference type="Gene3D" id="3.30.200.20">
    <property type="entry name" value="Phosphorylase Kinase, domain 1"/>
    <property type="match status" value="1"/>
</dbReference>
<dbReference type="AlphaFoldDB" id="A0A7M7NS85"/>
<keyword evidence="6" id="KW-0067">ATP-binding</keyword>
<evidence type="ECO:0000256" key="6">
    <source>
        <dbReference type="ARBA" id="ARBA00022840"/>
    </source>
</evidence>
<evidence type="ECO:0000256" key="4">
    <source>
        <dbReference type="ARBA" id="ARBA00022741"/>
    </source>
</evidence>
<dbReference type="OrthoDB" id="10252354at2759"/>
<dbReference type="GeneID" id="585817"/>
<evidence type="ECO:0000259" key="9">
    <source>
        <dbReference type="PROSITE" id="PS50011"/>
    </source>
</evidence>
<evidence type="ECO:0000256" key="5">
    <source>
        <dbReference type="ARBA" id="ARBA00022777"/>
    </source>
</evidence>
<dbReference type="EC" id="2.7.12.2" evidence="8"/>
<name>A0A7M7NS85_STRPU</name>
<sequence>MATKGKKKFGGVKFKFDAEEAPKREEKKPPGGLDNKATLTVNGHEFQVYARDMIVIENLGRGAYGIVDKTRHEPTESIMAVKVNSTEDKRILMDMDVAMRSSDCVYTVEFYGALFQEGDVWICMEVMDTCLDKLYKNKLKPQKIFVPENILSRISFSIVSALKYLQTRLKVIHRDVKPSNVLANHNGKIKLCDFGISGQLVNSMAKTQDAGSRQYMAPERIDPDMSAKGYDVKSDVWSFGITMIEIATNAYPYERWHDMFQQLTQVVKGTSPALPKEKFSEDIQDFINKCLKKNCTERPSYTRLLEHEFIKQHADIGDDDVASFISPIIGDTNSS</sequence>
<proteinExistence type="inferred from homology"/>
<dbReference type="PANTHER" id="PTHR48013:SF11">
    <property type="entry name" value="LICORNE"/>
    <property type="match status" value="1"/>
</dbReference>
<dbReference type="FunFam" id="1.10.510.10:FF:000158">
    <property type="entry name" value="Dual specificity mitogen-activated protein kinase kinase 6"/>
    <property type="match status" value="1"/>
</dbReference>
<evidence type="ECO:0000313" key="11">
    <source>
        <dbReference type="Proteomes" id="UP000007110"/>
    </source>
</evidence>
<keyword evidence="4" id="KW-0547">Nucleotide-binding</keyword>
<keyword evidence="1" id="KW-0723">Serine/threonine-protein kinase</keyword>
<dbReference type="GO" id="GO:0000165">
    <property type="term" value="P:MAPK cascade"/>
    <property type="evidence" value="ECO:0000318"/>
    <property type="project" value="GO_Central"/>
</dbReference>